<reference evidence="1 2" key="1">
    <citation type="journal article" date="2019" name="Sci. Rep.">
        <title>Orb-weaving spider Araneus ventricosus genome elucidates the spidroin gene catalogue.</title>
        <authorList>
            <person name="Kono N."/>
            <person name="Nakamura H."/>
            <person name="Ohtoshi R."/>
            <person name="Moran D.A.P."/>
            <person name="Shinohara A."/>
            <person name="Yoshida Y."/>
            <person name="Fujiwara M."/>
            <person name="Mori M."/>
            <person name="Tomita M."/>
            <person name="Arakawa K."/>
        </authorList>
    </citation>
    <scope>NUCLEOTIDE SEQUENCE [LARGE SCALE GENOMIC DNA]</scope>
</reference>
<dbReference type="Proteomes" id="UP000499080">
    <property type="component" value="Unassembled WGS sequence"/>
</dbReference>
<gene>
    <name evidence="1" type="ORF">AVEN_74636_1</name>
</gene>
<dbReference type="InterPro" id="IPR008042">
    <property type="entry name" value="Retrotrans_Pao"/>
</dbReference>
<dbReference type="PANTHER" id="PTHR47331">
    <property type="entry name" value="PHD-TYPE DOMAIN-CONTAINING PROTEIN"/>
    <property type="match status" value="1"/>
</dbReference>
<protein>
    <submittedName>
        <fullName evidence="1">Uncharacterized protein</fullName>
    </submittedName>
</protein>
<dbReference type="AlphaFoldDB" id="A0A4Y2KAS5"/>
<comment type="caution">
    <text evidence="1">The sequence shown here is derived from an EMBL/GenBank/DDBJ whole genome shotgun (WGS) entry which is preliminary data.</text>
</comment>
<evidence type="ECO:0000313" key="1">
    <source>
        <dbReference type="EMBL" id="GBM99407.1"/>
    </source>
</evidence>
<proteinExistence type="predicted"/>
<accession>A0A4Y2KAS5</accession>
<name>A0A4Y2KAS5_ARAVE</name>
<dbReference type="EMBL" id="BGPR01004414">
    <property type="protein sequence ID" value="GBM99407.1"/>
    <property type="molecule type" value="Genomic_DNA"/>
</dbReference>
<evidence type="ECO:0000313" key="2">
    <source>
        <dbReference type="Proteomes" id="UP000499080"/>
    </source>
</evidence>
<dbReference type="OrthoDB" id="6432387at2759"/>
<dbReference type="PANTHER" id="PTHR47331:SF5">
    <property type="entry name" value="RIBONUCLEASE H"/>
    <property type="match status" value="1"/>
</dbReference>
<dbReference type="Pfam" id="PF05380">
    <property type="entry name" value="Peptidase_A17"/>
    <property type="match status" value="1"/>
</dbReference>
<organism evidence="1 2">
    <name type="scientific">Araneus ventricosus</name>
    <name type="common">Orbweaver spider</name>
    <name type="synonym">Epeira ventricosa</name>
    <dbReference type="NCBI Taxonomy" id="182803"/>
    <lineage>
        <taxon>Eukaryota</taxon>
        <taxon>Metazoa</taxon>
        <taxon>Ecdysozoa</taxon>
        <taxon>Arthropoda</taxon>
        <taxon>Chelicerata</taxon>
        <taxon>Arachnida</taxon>
        <taxon>Araneae</taxon>
        <taxon>Araneomorphae</taxon>
        <taxon>Entelegynae</taxon>
        <taxon>Araneoidea</taxon>
        <taxon>Araneidae</taxon>
        <taxon>Araneus</taxon>
    </lineage>
</organism>
<keyword evidence="2" id="KW-1185">Reference proteome</keyword>
<sequence>MDTNNRLKSTLKGKITRLETYIKTVKTETDIIKLKVNLKYVTFLQKNNEELRGNYYPIPNVKEAEIVTKWTPREVRDENRKIFILQVVGRIFHPLGLITPFTIRVKCLIQDQWSEKIPWDDPLPTHIEKEWKRWCEELPHLENLKIPRLVLDSTLDKDIVALHGFCDPSEKAYDAAIYLKSRT</sequence>